<sequence>MRRETRVEFSQQDRARCQECDPVLAGEQCLPKQGSLHYGQYVGSMEAIPFNQKSLRAVCAEIARDQKDDDVLKTLEVFREMRAEDPGFQFSVNLDEDKKIKTLLWTSGRSRAQYSFFGDAVTFDTTYCTNLYKMPFGMFVGVNNHFQSVLFAGVLMRDEKPASFAWVFKEFLSLMGGKAPITILTDQCKAMTKAIREVMPNTNHLWCKWHIFKDAPEELGPVYRRNGPFRRDFHYVINQMLTEDEFERAWDDLLTRYNLRNNAFMERTYNKKKMWAKPWCKDIFCARMASTQRSESANSILKKVTPRNCSMNRFVDQYKKLLFIRASAEEKEEHKTKQVYECRLKRVPAIEKHAISLYTRRACQLFSEEVDKSADYNVLQGLLPNEVRVLHSNEVRKKWAHVLFTVRIEDNGCKLVCECGLFQHFGMLCCHSLKVLIHLGAKEIPEAHILKRWTRGAKDFDYPSVERSGSIDNQLRQSVLYVNALEVVHSADKDPDASQMLMNHLSLARKEIQRMVEEWSKNKQGNLAGGYSSSSGSKFGYDSDSTTETEGANDNVFGAAGSSAYMSDSDILSILPPPVPAKSVGRPRENRFPRMFEYRRTRARR</sequence>
<evidence type="ECO:0000256" key="3">
    <source>
        <dbReference type="SAM" id="MobiDB-lite"/>
    </source>
</evidence>
<comment type="function">
    <text evidence="2">Putative transcription activator involved in regulating light control of development.</text>
</comment>
<reference evidence="6" key="1">
    <citation type="journal article" date="2019" name="Nat. Commun.">
        <title>The genome of broomcorn millet.</title>
        <authorList>
            <person name="Zou C."/>
            <person name="Miki D."/>
            <person name="Li D."/>
            <person name="Tang Q."/>
            <person name="Xiao L."/>
            <person name="Rajput S."/>
            <person name="Deng P."/>
            <person name="Jia W."/>
            <person name="Huang R."/>
            <person name="Zhang M."/>
            <person name="Sun Y."/>
            <person name="Hu J."/>
            <person name="Fu X."/>
            <person name="Schnable P.S."/>
            <person name="Li F."/>
            <person name="Zhang H."/>
            <person name="Feng B."/>
            <person name="Zhu X."/>
            <person name="Liu R."/>
            <person name="Schnable J.C."/>
            <person name="Zhu J.-K."/>
            <person name="Zhang H."/>
        </authorList>
    </citation>
    <scope>NUCLEOTIDE SEQUENCE [LARGE SCALE GENOMIC DNA]</scope>
</reference>
<feature type="domain" description="SWIM-type" evidence="4">
    <location>
        <begin position="404"/>
        <end position="440"/>
    </location>
</feature>
<dbReference type="STRING" id="4540.A0A3L6S895"/>
<accession>A0A3L6S895</accession>
<dbReference type="AlphaFoldDB" id="A0A3L6S895"/>
<dbReference type="PANTHER" id="PTHR31669:SF307">
    <property type="entry name" value="PROTEIN FAR1-RELATED SEQUENCE"/>
    <property type="match status" value="1"/>
</dbReference>
<comment type="subcellular location">
    <subcellularLocation>
        <location evidence="2">Nucleus</location>
    </subcellularLocation>
</comment>
<dbReference type="GO" id="GO:0008270">
    <property type="term" value="F:zinc ion binding"/>
    <property type="evidence" value="ECO:0007669"/>
    <property type="project" value="UniProtKB-UniRule"/>
</dbReference>
<keyword evidence="2" id="KW-0862">Zinc</keyword>
<evidence type="ECO:0000256" key="2">
    <source>
        <dbReference type="RuleBase" id="RU367018"/>
    </source>
</evidence>
<dbReference type="InterPro" id="IPR007527">
    <property type="entry name" value="Znf_SWIM"/>
</dbReference>
<feature type="region of interest" description="Disordered" evidence="3">
    <location>
        <begin position="524"/>
        <end position="559"/>
    </location>
</feature>
<dbReference type="GO" id="GO:0006355">
    <property type="term" value="P:regulation of DNA-templated transcription"/>
    <property type="evidence" value="ECO:0007669"/>
    <property type="project" value="UniProtKB-UniRule"/>
</dbReference>
<proteinExistence type="inferred from homology"/>
<organism evidence="5 6">
    <name type="scientific">Panicum miliaceum</name>
    <name type="common">Proso millet</name>
    <name type="synonym">Broomcorn millet</name>
    <dbReference type="NCBI Taxonomy" id="4540"/>
    <lineage>
        <taxon>Eukaryota</taxon>
        <taxon>Viridiplantae</taxon>
        <taxon>Streptophyta</taxon>
        <taxon>Embryophyta</taxon>
        <taxon>Tracheophyta</taxon>
        <taxon>Spermatophyta</taxon>
        <taxon>Magnoliopsida</taxon>
        <taxon>Liliopsida</taxon>
        <taxon>Poales</taxon>
        <taxon>Poaceae</taxon>
        <taxon>PACMAD clade</taxon>
        <taxon>Panicoideae</taxon>
        <taxon>Panicodae</taxon>
        <taxon>Paniceae</taxon>
        <taxon>Panicinae</taxon>
        <taxon>Panicum</taxon>
        <taxon>Panicum sect. Panicum</taxon>
    </lineage>
</organism>
<dbReference type="EMBL" id="PQIB02000005">
    <property type="protein sequence ID" value="RLN16789.1"/>
    <property type="molecule type" value="Genomic_DNA"/>
</dbReference>
<name>A0A3L6S895_PANMI</name>
<evidence type="ECO:0000313" key="6">
    <source>
        <dbReference type="Proteomes" id="UP000275267"/>
    </source>
</evidence>
<evidence type="ECO:0000313" key="5">
    <source>
        <dbReference type="EMBL" id="RLN16789.1"/>
    </source>
</evidence>
<dbReference type="Proteomes" id="UP000275267">
    <property type="component" value="Unassembled WGS sequence"/>
</dbReference>
<protein>
    <recommendedName>
        <fullName evidence="2">Protein FAR1-RELATED SEQUENCE</fullName>
    </recommendedName>
</protein>
<dbReference type="InterPro" id="IPR018289">
    <property type="entry name" value="MULE_transposase_dom"/>
</dbReference>
<comment type="similarity">
    <text evidence="2">Belongs to the FHY3/FAR1 family.</text>
</comment>
<evidence type="ECO:0000259" key="4">
    <source>
        <dbReference type="PROSITE" id="PS50966"/>
    </source>
</evidence>
<dbReference type="PANTHER" id="PTHR31669">
    <property type="entry name" value="PROTEIN FAR1-RELATED SEQUENCE 10-RELATED"/>
    <property type="match status" value="1"/>
</dbReference>
<gene>
    <name evidence="5" type="ORF">C2845_PM02G15010</name>
</gene>
<dbReference type="PROSITE" id="PS50966">
    <property type="entry name" value="ZF_SWIM"/>
    <property type="match status" value="1"/>
</dbReference>
<evidence type="ECO:0000256" key="1">
    <source>
        <dbReference type="PROSITE-ProRule" id="PRU00325"/>
    </source>
</evidence>
<keyword evidence="6" id="KW-1185">Reference proteome</keyword>
<comment type="caution">
    <text evidence="5">The sequence shown here is derived from an EMBL/GenBank/DDBJ whole genome shotgun (WGS) entry which is preliminary data.</text>
</comment>
<keyword evidence="1 2" id="KW-0863">Zinc-finger</keyword>
<dbReference type="GO" id="GO:0005634">
    <property type="term" value="C:nucleus"/>
    <property type="evidence" value="ECO:0007669"/>
    <property type="project" value="UniProtKB-SubCell"/>
</dbReference>
<dbReference type="Pfam" id="PF10551">
    <property type="entry name" value="MULE"/>
    <property type="match status" value="1"/>
</dbReference>
<keyword evidence="2" id="KW-0539">Nucleus</keyword>
<feature type="compositionally biased region" description="Low complexity" evidence="3">
    <location>
        <begin position="529"/>
        <end position="544"/>
    </location>
</feature>
<dbReference type="OrthoDB" id="691737at2759"/>
<dbReference type="Pfam" id="PF04434">
    <property type="entry name" value="SWIM"/>
    <property type="match status" value="1"/>
</dbReference>
<dbReference type="InterPro" id="IPR031052">
    <property type="entry name" value="FHY3/FAR1"/>
</dbReference>
<keyword evidence="2" id="KW-0479">Metal-binding</keyword>